<organism evidence="10 11">
    <name type="scientific">Callaeas wilsoni</name>
    <name type="common">North Island kokako</name>
    <dbReference type="NCBI Taxonomy" id="1347786"/>
    <lineage>
        <taxon>Eukaryota</taxon>
        <taxon>Metazoa</taxon>
        <taxon>Chordata</taxon>
        <taxon>Craniata</taxon>
        <taxon>Vertebrata</taxon>
        <taxon>Euteleostomi</taxon>
        <taxon>Archelosauria</taxon>
        <taxon>Archosauria</taxon>
        <taxon>Dinosauria</taxon>
        <taxon>Saurischia</taxon>
        <taxon>Theropoda</taxon>
        <taxon>Coelurosauria</taxon>
        <taxon>Aves</taxon>
        <taxon>Neognathae</taxon>
        <taxon>Neoaves</taxon>
        <taxon>Telluraves</taxon>
        <taxon>Australaves</taxon>
        <taxon>Passeriformes</taxon>
        <taxon>Corvoidea</taxon>
        <taxon>Callaeidae</taxon>
        <taxon>Callaeas</taxon>
    </lineage>
</organism>
<dbReference type="InterPro" id="IPR036236">
    <property type="entry name" value="Znf_C2H2_sf"/>
</dbReference>
<dbReference type="PANTHER" id="PTHR23226">
    <property type="entry name" value="ZINC FINGER AND SCAN DOMAIN-CONTAINING"/>
    <property type="match status" value="1"/>
</dbReference>
<sequence length="55" mass="6808">CWEGGWRSRWSSDLVLHEQLHNGEKKPYKCLECRKSFRQSFSLIHHKMIHIREWL</sequence>
<evidence type="ECO:0000256" key="4">
    <source>
        <dbReference type="ARBA" id="ARBA00022737"/>
    </source>
</evidence>
<evidence type="ECO:0000256" key="8">
    <source>
        <dbReference type="PROSITE-ProRule" id="PRU00042"/>
    </source>
</evidence>
<evidence type="ECO:0000256" key="1">
    <source>
        <dbReference type="ARBA" id="ARBA00003767"/>
    </source>
</evidence>
<name>A0A7L4KL01_9CORV</name>
<dbReference type="GO" id="GO:0000978">
    <property type="term" value="F:RNA polymerase II cis-regulatory region sequence-specific DNA binding"/>
    <property type="evidence" value="ECO:0007669"/>
    <property type="project" value="TreeGrafter"/>
</dbReference>
<feature type="non-terminal residue" evidence="10">
    <location>
        <position position="1"/>
    </location>
</feature>
<feature type="domain" description="C2H2-type" evidence="9">
    <location>
        <begin position="28"/>
        <end position="55"/>
    </location>
</feature>
<dbReference type="Gene3D" id="3.30.160.60">
    <property type="entry name" value="Classic Zinc Finger"/>
    <property type="match status" value="1"/>
</dbReference>
<dbReference type="InterPro" id="IPR013087">
    <property type="entry name" value="Znf_C2H2_type"/>
</dbReference>
<evidence type="ECO:0000256" key="7">
    <source>
        <dbReference type="ARBA" id="ARBA00023242"/>
    </source>
</evidence>
<keyword evidence="4" id="KW-0677">Repeat</keyword>
<dbReference type="PANTHER" id="PTHR23226:SF85">
    <property type="entry name" value="ZINC FINGER PROTEIN 397"/>
    <property type="match status" value="1"/>
</dbReference>
<gene>
    <name evidence="10" type="primary">Znf544_0</name>
    <name evidence="10" type="ORF">CALWIL_R03004</name>
</gene>
<dbReference type="GO" id="GO:0008270">
    <property type="term" value="F:zinc ion binding"/>
    <property type="evidence" value="ECO:0007669"/>
    <property type="project" value="UniProtKB-KW"/>
</dbReference>
<comment type="function">
    <text evidence="1">May be involved in transcriptional regulation.</text>
</comment>
<dbReference type="GO" id="GO:0000981">
    <property type="term" value="F:DNA-binding transcription factor activity, RNA polymerase II-specific"/>
    <property type="evidence" value="ECO:0007669"/>
    <property type="project" value="TreeGrafter"/>
</dbReference>
<evidence type="ECO:0000259" key="9">
    <source>
        <dbReference type="PROSITE" id="PS50157"/>
    </source>
</evidence>
<protein>
    <submittedName>
        <fullName evidence="10">ZN544 protein</fullName>
    </submittedName>
</protein>
<keyword evidence="7" id="KW-0539">Nucleus</keyword>
<evidence type="ECO:0000256" key="2">
    <source>
        <dbReference type="ARBA" id="ARBA00004123"/>
    </source>
</evidence>
<dbReference type="Proteomes" id="UP000576729">
    <property type="component" value="Unassembled WGS sequence"/>
</dbReference>
<reference evidence="10 11" key="1">
    <citation type="submission" date="2019-09" db="EMBL/GenBank/DDBJ databases">
        <title>Bird 10,000 Genomes (B10K) Project - Family phase.</title>
        <authorList>
            <person name="Zhang G."/>
        </authorList>
    </citation>
    <scope>NUCLEOTIDE SEQUENCE [LARGE SCALE GENOMIC DNA]</scope>
    <source>
        <strain evidence="10">B10K-OTA-212792</strain>
        <tissue evidence="10">Blood</tissue>
    </source>
</reference>
<dbReference type="AlphaFoldDB" id="A0A7L4KL01"/>
<dbReference type="SUPFAM" id="SSF57667">
    <property type="entry name" value="beta-beta-alpha zinc fingers"/>
    <property type="match status" value="1"/>
</dbReference>
<dbReference type="PROSITE" id="PS50157">
    <property type="entry name" value="ZINC_FINGER_C2H2_2"/>
    <property type="match status" value="1"/>
</dbReference>
<keyword evidence="6" id="KW-0862">Zinc</keyword>
<keyword evidence="5 8" id="KW-0863">Zinc-finger</keyword>
<evidence type="ECO:0000313" key="11">
    <source>
        <dbReference type="Proteomes" id="UP000576729"/>
    </source>
</evidence>
<dbReference type="GO" id="GO:0005634">
    <property type="term" value="C:nucleus"/>
    <property type="evidence" value="ECO:0007669"/>
    <property type="project" value="UniProtKB-SubCell"/>
</dbReference>
<feature type="non-terminal residue" evidence="10">
    <location>
        <position position="55"/>
    </location>
</feature>
<accession>A0A7L4KL01</accession>
<evidence type="ECO:0000313" key="10">
    <source>
        <dbReference type="EMBL" id="NXY53600.1"/>
    </source>
</evidence>
<proteinExistence type="predicted"/>
<keyword evidence="3" id="KW-0479">Metal-binding</keyword>
<comment type="subcellular location">
    <subcellularLocation>
        <location evidence="2">Nucleus</location>
    </subcellularLocation>
</comment>
<comment type="caution">
    <text evidence="10">The sequence shown here is derived from an EMBL/GenBank/DDBJ whole genome shotgun (WGS) entry which is preliminary data.</text>
</comment>
<dbReference type="PROSITE" id="PS00028">
    <property type="entry name" value="ZINC_FINGER_C2H2_1"/>
    <property type="match status" value="1"/>
</dbReference>
<dbReference type="EMBL" id="VWPU01001812">
    <property type="protein sequence ID" value="NXY53600.1"/>
    <property type="molecule type" value="Genomic_DNA"/>
</dbReference>
<keyword evidence="11" id="KW-1185">Reference proteome</keyword>
<evidence type="ECO:0000256" key="3">
    <source>
        <dbReference type="ARBA" id="ARBA00022723"/>
    </source>
</evidence>
<dbReference type="FunFam" id="3.30.160.60:FF:000250">
    <property type="entry name" value="zinc finger protein 197 isoform X1"/>
    <property type="match status" value="1"/>
</dbReference>
<evidence type="ECO:0000256" key="5">
    <source>
        <dbReference type="ARBA" id="ARBA00022771"/>
    </source>
</evidence>
<evidence type="ECO:0000256" key="6">
    <source>
        <dbReference type="ARBA" id="ARBA00022833"/>
    </source>
</evidence>